<evidence type="ECO:0000313" key="2">
    <source>
        <dbReference type="Proteomes" id="UP000188268"/>
    </source>
</evidence>
<sequence length="22" mass="2901">MEMKEKKNRRYLTFVEMLHWMV</sequence>
<keyword evidence="2" id="KW-1185">Reference proteome</keyword>
<dbReference type="AlphaFoldDB" id="A0A1R3HT85"/>
<protein>
    <submittedName>
        <fullName evidence="1">Uncharacterized protein</fullName>
    </submittedName>
</protein>
<gene>
    <name evidence="1" type="ORF">CCACVL1_17294</name>
</gene>
<reference evidence="1 2" key="1">
    <citation type="submission" date="2013-09" db="EMBL/GenBank/DDBJ databases">
        <title>Corchorus capsularis genome sequencing.</title>
        <authorList>
            <person name="Alam M."/>
            <person name="Haque M.S."/>
            <person name="Islam M.S."/>
            <person name="Emdad E.M."/>
            <person name="Islam M.M."/>
            <person name="Ahmed B."/>
            <person name="Halim A."/>
            <person name="Hossen Q.M.M."/>
            <person name="Hossain M.Z."/>
            <person name="Ahmed R."/>
            <person name="Khan M.M."/>
            <person name="Islam R."/>
            <person name="Rashid M.M."/>
            <person name="Khan S.A."/>
            <person name="Rahman M.S."/>
            <person name="Alam M."/>
        </authorList>
    </citation>
    <scope>NUCLEOTIDE SEQUENCE [LARGE SCALE GENOMIC DNA]</scope>
    <source>
        <strain evidence="2">cv. CVL-1</strain>
        <tissue evidence="1">Whole seedling</tissue>
    </source>
</reference>
<dbReference type="Gramene" id="OMO73381">
    <property type="protein sequence ID" value="OMO73381"/>
    <property type="gene ID" value="CCACVL1_17294"/>
</dbReference>
<proteinExistence type="predicted"/>
<organism evidence="1 2">
    <name type="scientific">Corchorus capsularis</name>
    <name type="common">Jute</name>
    <dbReference type="NCBI Taxonomy" id="210143"/>
    <lineage>
        <taxon>Eukaryota</taxon>
        <taxon>Viridiplantae</taxon>
        <taxon>Streptophyta</taxon>
        <taxon>Embryophyta</taxon>
        <taxon>Tracheophyta</taxon>
        <taxon>Spermatophyta</taxon>
        <taxon>Magnoliopsida</taxon>
        <taxon>eudicotyledons</taxon>
        <taxon>Gunneridae</taxon>
        <taxon>Pentapetalae</taxon>
        <taxon>rosids</taxon>
        <taxon>malvids</taxon>
        <taxon>Malvales</taxon>
        <taxon>Malvaceae</taxon>
        <taxon>Grewioideae</taxon>
        <taxon>Apeibeae</taxon>
        <taxon>Corchorus</taxon>
    </lineage>
</organism>
<evidence type="ECO:0000313" key="1">
    <source>
        <dbReference type="EMBL" id="OMO73381.1"/>
    </source>
</evidence>
<dbReference type="Proteomes" id="UP000188268">
    <property type="component" value="Unassembled WGS sequence"/>
</dbReference>
<comment type="caution">
    <text evidence="1">The sequence shown here is derived from an EMBL/GenBank/DDBJ whole genome shotgun (WGS) entry which is preliminary data.</text>
</comment>
<name>A0A1R3HT85_COCAP</name>
<dbReference type="EMBL" id="AWWV01011221">
    <property type="protein sequence ID" value="OMO73381.1"/>
    <property type="molecule type" value="Genomic_DNA"/>
</dbReference>
<accession>A0A1R3HT85</accession>